<dbReference type="Gene3D" id="3.80.30.20">
    <property type="entry name" value="tm_1862 like domain"/>
    <property type="match status" value="1"/>
</dbReference>
<evidence type="ECO:0000256" key="11">
    <source>
        <dbReference type="RuleBase" id="RU368081"/>
    </source>
</evidence>
<evidence type="ECO:0000256" key="3">
    <source>
        <dbReference type="ARBA" id="ARBA00022485"/>
    </source>
</evidence>
<evidence type="ECO:0000256" key="2">
    <source>
        <dbReference type="ARBA" id="ARBA00008616"/>
    </source>
</evidence>
<evidence type="ECO:0000256" key="5">
    <source>
        <dbReference type="ARBA" id="ARBA00022691"/>
    </source>
</evidence>
<dbReference type="EC" id="2.8.4.5" evidence="11"/>
<dbReference type="Pfam" id="PF00919">
    <property type="entry name" value="UPF0004"/>
    <property type="match status" value="1"/>
</dbReference>
<dbReference type="GO" id="GO:0046872">
    <property type="term" value="F:metal ion binding"/>
    <property type="evidence" value="ECO:0007669"/>
    <property type="project" value="UniProtKB-UniRule"/>
</dbReference>
<name>A6UW93_META3</name>
<dbReference type="Gene3D" id="3.40.50.12160">
    <property type="entry name" value="Methylthiotransferase, N-terminal domain"/>
    <property type="match status" value="1"/>
</dbReference>
<dbReference type="PROSITE" id="PS01278">
    <property type="entry name" value="MTTASE_RADICAL"/>
    <property type="match status" value="1"/>
</dbReference>
<protein>
    <recommendedName>
        <fullName evidence="11">tRNA-t(6)A37 methylthiotransferase</fullName>
        <ecNumber evidence="11">2.8.4.5</ecNumber>
    </recommendedName>
</protein>
<dbReference type="InterPro" id="IPR058240">
    <property type="entry name" value="rSAM_sf"/>
</dbReference>
<keyword evidence="6 11" id="KW-0819">tRNA processing</keyword>
<comment type="catalytic activity">
    <reaction evidence="10 11">
        <text>N(6)-L-threonylcarbamoyladenosine(37) in tRNA + (sulfur carrier)-SH + AH2 + 2 S-adenosyl-L-methionine = 2-methylsulfanyl-N(6)-L-threonylcarbamoyladenosine(37) in tRNA + (sulfur carrier)-H + 5'-deoxyadenosine + L-methionine + A + S-adenosyl-L-homocysteine + 2 H(+)</text>
        <dbReference type="Rhea" id="RHEA:37075"/>
        <dbReference type="Rhea" id="RHEA-COMP:10163"/>
        <dbReference type="Rhea" id="RHEA-COMP:11092"/>
        <dbReference type="Rhea" id="RHEA-COMP:14737"/>
        <dbReference type="Rhea" id="RHEA-COMP:14739"/>
        <dbReference type="ChEBI" id="CHEBI:13193"/>
        <dbReference type="ChEBI" id="CHEBI:15378"/>
        <dbReference type="ChEBI" id="CHEBI:17319"/>
        <dbReference type="ChEBI" id="CHEBI:17499"/>
        <dbReference type="ChEBI" id="CHEBI:29917"/>
        <dbReference type="ChEBI" id="CHEBI:57844"/>
        <dbReference type="ChEBI" id="CHEBI:57856"/>
        <dbReference type="ChEBI" id="CHEBI:59789"/>
        <dbReference type="ChEBI" id="CHEBI:64428"/>
        <dbReference type="ChEBI" id="CHEBI:74418"/>
        <dbReference type="ChEBI" id="CHEBI:74420"/>
        <dbReference type="EC" id="2.8.4.5"/>
    </reaction>
</comment>
<reference evidence="15" key="1">
    <citation type="submission" date="2007-06" db="EMBL/GenBank/DDBJ databases">
        <title>Complete sequence of Methanococcus aeolicus Nankai-3.</title>
        <authorList>
            <consortium name="US DOE Joint Genome Institute"/>
            <person name="Copeland A."/>
            <person name="Lucas S."/>
            <person name="Lapidus A."/>
            <person name="Barry K."/>
            <person name="Glavina del Rio T."/>
            <person name="Dalin E."/>
            <person name="Tice H."/>
            <person name="Pitluck S."/>
            <person name="Chain P."/>
            <person name="Malfatti S."/>
            <person name="Shin M."/>
            <person name="Vergez L."/>
            <person name="Schmutz J."/>
            <person name="Larimer F."/>
            <person name="Land M."/>
            <person name="Hauser L."/>
            <person name="Kyrpides N."/>
            <person name="Lykidis A."/>
            <person name="Sieprawska-Lupa M."/>
            <person name="Whitman W.B."/>
            <person name="Richardson P."/>
        </authorList>
    </citation>
    <scope>NUCLEOTIDE SEQUENCE [LARGE SCALE GENOMIC DNA]</scope>
    <source>
        <strain evidence="15">Nankai-3</strain>
    </source>
</reference>
<dbReference type="InterPro" id="IPR006638">
    <property type="entry name" value="Elp3/MiaA/NifB-like_rSAM"/>
</dbReference>
<dbReference type="FunFam" id="3.40.50.12160:FF:000003">
    <property type="entry name" value="CDK5 regulatory subunit-associated protein 1"/>
    <property type="match status" value="1"/>
</dbReference>
<evidence type="ECO:0000313" key="16">
    <source>
        <dbReference type="Proteomes" id="UP000001106"/>
    </source>
</evidence>
<dbReference type="InterPro" id="IPR013848">
    <property type="entry name" value="Methylthiotransferase_N"/>
</dbReference>
<evidence type="ECO:0000256" key="9">
    <source>
        <dbReference type="ARBA" id="ARBA00023014"/>
    </source>
</evidence>
<dbReference type="GO" id="GO:0035598">
    <property type="term" value="F:tRNA (N(6)-L-threonylcarbamoyladenosine(37)-C(2))-methylthiotransferase activity"/>
    <property type="evidence" value="ECO:0007669"/>
    <property type="project" value="UniProtKB-UniRule"/>
</dbReference>
<dbReference type="InterPro" id="IPR007197">
    <property type="entry name" value="rSAM"/>
</dbReference>
<dbReference type="SMART" id="SM00729">
    <property type="entry name" value="Elp3"/>
    <property type="match status" value="1"/>
</dbReference>
<evidence type="ECO:0000256" key="4">
    <source>
        <dbReference type="ARBA" id="ARBA00022679"/>
    </source>
</evidence>
<dbReference type="GeneID" id="5326636"/>
<dbReference type="SFLD" id="SFLDS00029">
    <property type="entry name" value="Radical_SAM"/>
    <property type="match status" value="1"/>
</dbReference>
<dbReference type="InterPro" id="IPR023404">
    <property type="entry name" value="rSAM_horseshoe"/>
</dbReference>
<dbReference type="GO" id="GO:0051539">
    <property type="term" value="F:4 iron, 4 sulfur cluster binding"/>
    <property type="evidence" value="ECO:0007669"/>
    <property type="project" value="UniProtKB-UniRule"/>
</dbReference>
<dbReference type="KEGG" id="mae:Maeo_1188"/>
<dbReference type="OrthoDB" id="372134at2157"/>
<dbReference type="STRING" id="419665.Maeo_1188"/>
<keyword evidence="5 11" id="KW-0949">S-adenosyl-L-methionine</keyword>
<dbReference type="NCBIfam" id="TIGR00089">
    <property type="entry name" value="MiaB/RimO family radical SAM methylthiotransferase"/>
    <property type="match status" value="1"/>
</dbReference>
<keyword evidence="3 11" id="KW-0004">4Fe-4S</keyword>
<evidence type="ECO:0000259" key="14">
    <source>
        <dbReference type="PROSITE" id="PS51918"/>
    </source>
</evidence>
<keyword evidence="7 11" id="KW-0479">Metal-binding</keyword>
<feature type="domain" description="TRAM" evidence="12">
    <location>
        <begin position="392"/>
        <end position="449"/>
    </location>
</feature>
<gene>
    <name evidence="15" type="ordered locus">Maeo_1188</name>
</gene>
<keyword evidence="16" id="KW-1185">Reference proteome</keyword>
<evidence type="ECO:0000313" key="15">
    <source>
        <dbReference type="EMBL" id="ABR56765.1"/>
    </source>
</evidence>
<feature type="domain" description="MTTase N-terminal" evidence="13">
    <location>
        <begin position="6"/>
        <end position="116"/>
    </location>
</feature>
<dbReference type="PANTHER" id="PTHR11918">
    <property type="entry name" value="RADICAL SAM PROTEINS"/>
    <property type="match status" value="1"/>
</dbReference>
<dbReference type="EMBL" id="CP000743">
    <property type="protein sequence ID" value="ABR56765.1"/>
    <property type="molecule type" value="Genomic_DNA"/>
</dbReference>
<comment type="cofactor">
    <cofactor evidence="11">
        <name>[4Fe-4S] cluster</name>
        <dbReference type="ChEBI" id="CHEBI:49883"/>
    </cofactor>
    <text evidence="11">Binds 1 or 2 [4Fe-4S] cluster. One cluster is coordinated with 3 cysteines and an exchangeable S-adenosyl-L-methionine.</text>
</comment>
<dbReference type="InterPro" id="IPR020612">
    <property type="entry name" value="Methylthiotransferase_CS"/>
</dbReference>
<dbReference type="FunFam" id="3.80.30.20:FF:000002">
    <property type="entry name" value="threonylcarbamoyladenosine tRNA methylthiotransferase isoform X2"/>
    <property type="match status" value="1"/>
</dbReference>
<evidence type="ECO:0000256" key="10">
    <source>
        <dbReference type="ARBA" id="ARBA00051661"/>
    </source>
</evidence>
<dbReference type="PROSITE" id="PS51918">
    <property type="entry name" value="RADICAL_SAM"/>
    <property type="match status" value="1"/>
</dbReference>
<dbReference type="InterPro" id="IPR006466">
    <property type="entry name" value="MiaB-like_arc_euk"/>
</dbReference>
<evidence type="ECO:0000256" key="1">
    <source>
        <dbReference type="ARBA" id="ARBA00002399"/>
    </source>
</evidence>
<dbReference type="SUPFAM" id="SSF102114">
    <property type="entry name" value="Radical SAM enzymes"/>
    <property type="match status" value="1"/>
</dbReference>
<comment type="function">
    <text evidence="1 11">Catalyzes the methylthiolation of N6-threonylcarbamoyladenosine (t(6)A), leading to the formation of 2-methylthio-N6-threonylcarbamoyladenosine (ms(2)t(6)A) at position 37 in tRNAs that read codons beginning with adenine.</text>
</comment>
<evidence type="ECO:0000259" key="13">
    <source>
        <dbReference type="PROSITE" id="PS51449"/>
    </source>
</evidence>
<dbReference type="PANTHER" id="PTHR11918:SF45">
    <property type="entry name" value="THREONYLCARBAMOYLADENOSINE TRNA METHYLTHIOTRANSFERASE"/>
    <property type="match status" value="1"/>
</dbReference>
<keyword evidence="9 11" id="KW-0411">Iron-sulfur</keyword>
<dbReference type="AlphaFoldDB" id="A6UW93"/>
<evidence type="ECO:0000256" key="6">
    <source>
        <dbReference type="ARBA" id="ARBA00022694"/>
    </source>
</evidence>
<dbReference type="PROSITE" id="PS51449">
    <property type="entry name" value="MTTASE_N"/>
    <property type="match status" value="1"/>
</dbReference>
<keyword evidence="4 11" id="KW-0808">Transferase</keyword>
<dbReference type="Proteomes" id="UP000001106">
    <property type="component" value="Chromosome"/>
</dbReference>
<dbReference type="eggNOG" id="arCOG01358">
    <property type="taxonomic scope" value="Archaea"/>
</dbReference>
<dbReference type="HOGENOM" id="CLU_018697_4_2_2"/>
<feature type="domain" description="Radical SAM core" evidence="14">
    <location>
        <begin position="160"/>
        <end position="389"/>
    </location>
</feature>
<dbReference type="Pfam" id="PF04055">
    <property type="entry name" value="Radical_SAM"/>
    <property type="match status" value="1"/>
</dbReference>
<keyword evidence="8 11" id="KW-0408">Iron</keyword>
<evidence type="ECO:0000256" key="8">
    <source>
        <dbReference type="ARBA" id="ARBA00023004"/>
    </source>
</evidence>
<comment type="similarity">
    <text evidence="2 11">Belongs to the methylthiotransferase family. CDKAL1 subfamily.</text>
</comment>
<dbReference type="NCBIfam" id="TIGR01578">
    <property type="entry name" value="MiaB-like-B"/>
    <property type="match status" value="1"/>
</dbReference>
<dbReference type="SFLD" id="SFLDG01082">
    <property type="entry name" value="B12-binding_domain_containing"/>
    <property type="match status" value="1"/>
</dbReference>
<sequence length="449" mass="51389">MNLKTLKIFIEGYGCTLNTADTNIINNSIKKFKNFIIVNNLDDADIVVINTCVVRLETEHKMISRINYIKSLNKYIVIAGCMPKALKKKAEKINPDILIMPKEAHLIGDIIYNYFKNNIGNENNADNKIEDSMKCGELPHNQASSSGNYNDIDNKLTQLKPNNLIMPLPISEGCTGKCTYCIVKIARGRLASYNPDKIINKAKEFVDNGVKQMLITSQDTACYGFDKNTTLPTLLNEICQIKGDFNIRIGMMHAKNVPMIIDELIDRYKDDKITKFFHLPIQSGDDDVLRAMKREYTVDEYMDIAMEFKRKIKDLNFNTDVIVGFPTETEDNFNNTIELLKKLKPDAIHGAKYTQRKGTEADRLKQVDTKIRKERMKILDKLRKEFSLENHEKYVGKIMPCLIVGKNEGITHNCKTVKFENCEDVKIGEFRKIKIKEALTFGLYGEIIN</sequence>
<evidence type="ECO:0000256" key="7">
    <source>
        <dbReference type="ARBA" id="ARBA00022723"/>
    </source>
</evidence>
<dbReference type="RefSeq" id="WP_011973897.1">
    <property type="nucleotide sequence ID" value="NC_009635.1"/>
</dbReference>
<dbReference type="InterPro" id="IPR005839">
    <property type="entry name" value="Methylthiotransferase"/>
</dbReference>
<accession>A6UW93</accession>
<dbReference type="PROSITE" id="PS50926">
    <property type="entry name" value="TRAM"/>
    <property type="match status" value="1"/>
</dbReference>
<dbReference type="InterPro" id="IPR002792">
    <property type="entry name" value="TRAM_dom"/>
</dbReference>
<evidence type="ECO:0000259" key="12">
    <source>
        <dbReference type="PROSITE" id="PS50926"/>
    </source>
</evidence>
<dbReference type="InterPro" id="IPR038135">
    <property type="entry name" value="Methylthiotransferase_N_sf"/>
</dbReference>
<organism evidence="15 16">
    <name type="scientific">Methanococcus aeolicus (strain ATCC BAA-1280 / DSM 17508 / OCM 812 / Nankai-3)</name>
    <dbReference type="NCBI Taxonomy" id="419665"/>
    <lineage>
        <taxon>Archaea</taxon>
        <taxon>Methanobacteriati</taxon>
        <taxon>Methanobacteriota</taxon>
        <taxon>Methanomada group</taxon>
        <taxon>Methanococci</taxon>
        <taxon>Methanococcales</taxon>
        <taxon>Methanococcaceae</taxon>
        <taxon>Methanococcus</taxon>
    </lineage>
</organism>
<proteinExistence type="inferred from homology"/>